<protein>
    <recommendedName>
        <fullName evidence="3">Nucleoside 2-deoxyribosyltransferase</fullName>
    </recommendedName>
</protein>
<name>A0AB38DSU4_9NEIS</name>
<evidence type="ECO:0000313" key="1">
    <source>
        <dbReference type="EMBL" id="SNU80433.1"/>
    </source>
</evidence>
<dbReference type="Proteomes" id="UP000215033">
    <property type="component" value="Chromosome 1"/>
</dbReference>
<sequence>MSNKTCFVVMAIGDQHHNGQAVTAEDLKSRYDNLIKEAILKARPNIEVTRADEVSAMGTITTDIVQRIMYSDYIIADVSYPNPNVFYELGLRHACRPGTIIIKDKDAKVPFDIASLRYIEYENSTQGLKDLSSKLLQTFDSLDKDNSRPDNHFLEVAKLTSFKFPEFSKEEPLELQIMMSLLQSPELIDLFSKQQRGEATDPIEVIRALSTHPHILEPFLKLMLQSGELNLLPSKP</sequence>
<dbReference type="RefSeq" id="WP_231990485.1">
    <property type="nucleotide sequence ID" value="NZ_LT906434.1"/>
</dbReference>
<dbReference type="EMBL" id="LT906434">
    <property type="protein sequence ID" value="SNU80433.1"/>
    <property type="molecule type" value="Genomic_DNA"/>
</dbReference>
<organism evidence="1 2">
    <name type="scientific">Neisseria zoodegmatis</name>
    <dbReference type="NCBI Taxonomy" id="326523"/>
    <lineage>
        <taxon>Bacteria</taxon>
        <taxon>Pseudomonadati</taxon>
        <taxon>Pseudomonadota</taxon>
        <taxon>Betaproteobacteria</taxon>
        <taxon>Neisseriales</taxon>
        <taxon>Neisseriaceae</taxon>
        <taxon>Neisseria</taxon>
    </lineage>
</organism>
<proteinExistence type="predicted"/>
<dbReference type="AlphaFoldDB" id="A0AB38DSU4"/>
<evidence type="ECO:0008006" key="3">
    <source>
        <dbReference type="Google" id="ProtNLM"/>
    </source>
</evidence>
<dbReference type="KEGG" id="nzo:SAMEA4504057_1957"/>
<accession>A0AB38DSU4</accession>
<evidence type="ECO:0000313" key="2">
    <source>
        <dbReference type="Proteomes" id="UP000215033"/>
    </source>
</evidence>
<gene>
    <name evidence="1" type="ORF">SAMEA4504057_01957</name>
</gene>
<reference evidence="1 2" key="1">
    <citation type="submission" date="2017-06" db="EMBL/GenBank/DDBJ databases">
        <authorList>
            <consortium name="Pathogen Informatics"/>
        </authorList>
    </citation>
    <scope>NUCLEOTIDE SEQUENCE [LARGE SCALE GENOMIC DNA]</scope>
    <source>
        <strain evidence="1 2">NCTC12230</strain>
    </source>
</reference>